<accession>A0AAD8KBM2</accession>
<evidence type="ECO:0000259" key="1">
    <source>
        <dbReference type="Pfam" id="PF22898"/>
    </source>
</evidence>
<protein>
    <recommendedName>
        <fullName evidence="1">NOMO-like N-terminal beta-sandwich domain-containing protein</fullName>
    </recommendedName>
</protein>
<keyword evidence="3" id="KW-1185">Reference proteome</keyword>
<feature type="domain" description="NOMO-like N-terminal beta-sandwich" evidence="1">
    <location>
        <begin position="53"/>
        <end position="82"/>
    </location>
</feature>
<organism evidence="2 3">
    <name type="scientific">Tagetes erecta</name>
    <name type="common">African marigold</name>
    <dbReference type="NCBI Taxonomy" id="13708"/>
    <lineage>
        <taxon>Eukaryota</taxon>
        <taxon>Viridiplantae</taxon>
        <taxon>Streptophyta</taxon>
        <taxon>Embryophyta</taxon>
        <taxon>Tracheophyta</taxon>
        <taxon>Spermatophyta</taxon>
        <taxon>Magnoliopsida</taxon>
        <taxon>eudicotyledons</taxon>
        <taxon>Gunneridae</taxon>
        <taxon>Pentapetalae</taxon>
        <taxon>asterids</taxon>
        <taxon>campanulids</taxon>
        <taxon>Asterales</taxon>
        <taxon>Asteraceae</taxon>
        <taxon>Asteroideae</taxon>
        <taxon>Heliantheae alliance</taxon>
        <taxon>Tageteae</taxon>
        <taxon>Tagetes</taxon>
    </lineage>
</organism>
<evidence type="ECO:0000313" key="3">
    <source>
        <dbReference type="Proteomes" id="UP001229421"/>
    </source>
</evidence>
<evidence type="ECO:0000313" key="2">
    <source>
        <dbReference type="EMBL" id="KAK1419900.1"/>
    </source>
</evidence>
<dbReference type="Proteomes" id="UP001229421">
    <property type="component" value="Unassembled WGS sequence"/>
</dbReference>
<proteinExistence type="predicted"/>
<gene>
    <name evidence="2" type="ORF">QVD17_29333</name>
</gene>
<dbReference type="AlphaFoldDB" id="A0AAD8KBM2"/>
<sequence length="86" mass="9850">MFMDNEWGVSTHSCPINTKSIDPSLLVLVLVSIELLQQELRSLRLSSITILFVVEMRTLDGLVKDRTQCAPNGYYFIPVYDKELML</sequence>
<name>A0AAD8KBM2_TARER</name>
<comment type="caution">
    <text evidence="2">The sequence shown here is derived from an EMBL/GenBank/DDBJ whole genome shotgun (WGS) entry which is preliminary data.</text>
</comment>
<dbReference type="InterPro" id="IPR055075">
    <property type="entry name" value="NOMO-like_N"/>
</dbReference>
<dbReference type="Pfam" id="PF22898">
    <property type="entry name" value="NOMO1-like_1st"/>
    <property type="match status" value="1"/>
</dbReference>
<dbReference type="EMBL" id="JAUHHV010000007">
    <property type="protein sequence ID" value="KAK1419900.1"/>
    <property type="molecule type" value="Genomic_DNA"/>
</dbReference>
<reference evidence="2" key="1">
    <citation type="journal article" date="2023" name="bioRxiv">
        <title>Improved chromosome-level genome assembly for marigold (Tagetes erecta).</title>
        <authorList>
            <person name="Jiang F."/>
            <person name="Yuan L."/>
            <person name="Wang S."/>
            <person name="Wang H."/>
            <person name="Xu D."/>
            <person name="Wang A."/>
            <person name="Fan W."/>
        </authorList>
    </citation>
    <scope>NUCLEOTIDE SEQUENCE</scope>
    <source>
        <strain evidence="2">WSJ</strain>
        <tissue evidence="2">Leaf</tissue>
    </source>
</reference>